<dbReference type="AlphaFoldDB" id="K0UE59"/>
<proteinExistence type="predicted"/>
<evidence type="ECO:0000313" key="2">
    <source>
        <dbReference type="EMBL" id="EJZ05201.1"/>
    </source>
</evidence>
<dbReference type="Proteomes" id="UP000006072">
    <property type="component" value="Unassembled WGS sequence"/>
</dbReference>
<accession>K0UE59</accession>
<keyword evidence="1" id="KW-0812">Transmembrane</keyword>
<keyword evidence="1" id="KW-0472">Membrane</keyword>
<gene>
    <name evidence="2" type="ORF">MVAC_26115</name>
</gene>
<comment type="caution">
    <text evidence="2">The sequence shown here is derived from an EMBL/GenBank/DDBJ whole genome shotgun (WGS) entry which is preliminary data.</text>
</comment>
<dbReference type="EMBL" id="ALQA01000087">
    <property type="protein sequence ID" value="EJZ05201.1"/>
    <property type="molecule type" value="Genomic_DNA"/>
</dbReference>
<keyword evidence="3" id="KW-1185">Reference proteome</keyword>
<dbReference type="eggNOG" id="ENOG502ZQTA">
    <property type="taxonomic scope" value="Bacteria"/>
</dbReference>
<keyword evidence="1" id="KW-1133">Transmembrane helix</keyword>
<protein>
    <submittedName>
        <fullName evidence="2">Uncharacterized protein</fullName>
    </submittedName>
</protein>
<organism evidence="2 3">
    <name type="scientific">Mycolicibacterium vaccae ATCC 25954</name>
    <dbReference type="NCBI Taxonomy" id="1194972"/>
    <lineage>
        <taxon>Bacteria</taxon>
        <taxon>Bacillati</taxon>
        <taxon>Actinomycetota</taxon>
        <taxon>Actinomycetes</taxon>
        <taxon>Mycobacteriales</taxon>
        <taxon>Mycobacteriaceae</taxon>
        <taxon>Mycolicibacterium</taxon>
    </lineage>
</organism>
<name>K0UE59_MYCVA</name>
<feature type="transmembrane region" description="Helical" evidence="1">
    <location>
        <begin position="21"/>
        <end position="39"/>
    </location>
</feature>
<evidence type="ECO:0000313" key="3">
    <source>
        <dbReference type="Proteomes" id="UP000006072"/>
    </source>
</evidence>
<sequence>MLSALRRIMDYEMTVAEWIGAALLAGAPYGALGLLVALLKPDHYADADGLYRIAAFVGSVVFWPVLFVTDVCLP</sequence>
<evidence type="ECO:0000256" key="1">
    <source>
        <dbReference type="SAM" id="Phobius"/>
    </source>
</evidence>
<dbReference type="HOGENOM" id="CLU_176964_0_0_11"/>
<dbReference type="PATRIC" id="fig|1194972.3.peg.5199"/>
<reference evidence="2 3" key="1">
    <citation type="journal article" date="2012" name="J. Bacteriol.">
        <title>Complete Genome Sequence of Mycobacterium vaccae Type Strain ATCC 25954.</title>
        <authorList>
            <person name="Ho Y.S."/>
            <person name="Adroub S.A."/>
            <person name="Abadi M."/>
            <person name="Al Alwan B."/>
            <person name="Alkhateeb R."/>
            <person name="Gao G."/>
            <person name="Ragab A."/>
            <person name="Ali S."/>
            <person name="van Soolingen D."/>
            <person name="Bitter W."/>
            <person name="Pain A."/>
            <person name="Abdallah A.M."/>
        </authorList>
    </citation>
    <scope>NUCLEOTIDE SEQUENCE [LARGE SCALE GENOMIC DNA]</scope>
    <source>
        <strain evidence="2 3">ATCC 25954</strain>
    </source>
</reference>
<feature type="transmembrane region" description="Helical" evidence="1">
    <location>
        <begin position="51"/>
        <end position="73"/>
    </location>
</feature>